<keyword evidence="1" id="KW-0378">Hydrolase</keyword>
<dbReference type="EMBL" id="QXDF01000001">
    <property type="protein sequence ID" value="RIA55433.1"/>
    <property type="molecule type" value="Genomic_DNA"/>
</dbReference>
<evidence type="ECO:0000256" key="1">
    <source>
        <dbReference type="ARBA" id="ARBA00022801"/>
    </source>
</evidence>
<evidence type="ECO:0000313" key="4">
    <source>
        <dbReference type="Proteomes" id="UP000266273"/>
    </source>
</evidence>
<accession>A0A397Q3D3</accession>
<evidence type="ECO:0000259" key="2">
    <source>
        <dbReference type="Pfam" id="PF00149"/>
    </source>
</evidence>
<dbReference type="PANTHER" id="PTHR30337:SF7">
    <property type="entry name" value="PHOSPHOESTERASE"/>
    <property type="match status" value="1"/>
</dbReference>
<keyword evidence="3" id="KW-0540">Nuclease</keyword>
<dbReference type="Pfam" id="PF00149">
    <property type="entry name" value="Metallophos"/>
    <property type="match status" value="1"/>
</dbReference>
<organism evidence="3 4">
    <name type="scientific">Dichotomicrobium thermohalophilum</name>
    <dbReference type="NCBI Taxonomy" id="933063"/>
    <lineage>
        <taxon>Bacteria</taxon>
        <taxon>Pseudomonadati</taxon>
        <taxon>Pseudomonadota</taxon>
        <taxon>Alphaproteobacteria</taxon>
        <taxon>Hyphomicrobiales</taxon>
        <taxon>Hyphomicrobiaceae</taxon>
        <taxon>Dichotomicrobium</taxon>
    </lineage>
</organism>
<dbReference type="PANTHER" id="PTHR30337">
    <property type="entry name" value="COMPONENT OF ATP-DEPENDENT DSDNA EXONUCLEASE"/>
    <property type="match status" value="1"/>
</dbReference>
<protein>
    <submittedName>
        <fullName evidence="3">DNA repair exonuclease SbcCD nuclease subunit</fullName>
    </submittedName>
</protein>
<dbReference type="SUPFAM" id="SSF56300">
    <property type="entry name" value="Metallo-dependent phosphatases"/>
    <property type="match status" value="1"/>
</dbReference>
<dbReference type="GO" id="GO:0004527">
    <property type="term" value="F:exonuclease activity"/>
    <property type="evidence" value="ECO:0007669"/>
    <property type="project" value="UniProtKB-KW"/>
</dbReference>
<dbReference type="Proteomes" id="UP000266273">
    <property type="component" value="Unassembled WGS sequence"/>
</dbReference>
<dbReference type="Gene3D" id="3.60.21.10">
    <property type="match status" value="1"/>
</dbReference>
<dbReference type="RefSeq" id="WP_119060335.1">
    <property type="nucleotide sequence ID" value="NZ_QXDF01000001.1"/>
</dbReference>
<dbReference type="InterPro" id="IPR050535">
    <property type="entry name" value="DNA_Repair-Maintenance_Comp"/>
</dbReference>
<reference evidence="3 4" key="1">
    <citation type="submission" date="2018-08" db="EMBL/GenBank/DDBJ databases">
        <title>Genomic Encyclopedia of Archaeal and Bacterial Type Strains, Phase II (KMG-II): from individual species to whole genera.</title>
        <authorList>
            <person name="Goeker M."/>
        </authorList>
    </citation>
    <scope>NUCLEOTIDE SEQUENCE [LARGE SCALE GENOMIC DNA]</scope>
    <source>
        <strain evidence="3 4">DSM 5002</strain>
    </source>
</reference>
<dbReference type="InterPro" id="IPR004843">
    <property type="entry name" value="Calcineurin-like_PHP"/>
</dbReference>
<keyword evidence="3" id="KW-0269">Exonuclease</keyword>
<keyword evidence="4" id="KW-1185">Reference proteome</keyword>
<evidence type="ECO:0000313" key="3">
    <source>
        <dbReference type="EMBL" id="RIA55433.1"/>
    </source>
</evidence>
<feature type="domain" description="Calcineurin-like phosphoesterase" evidence="2">
    <location>
        <begin position="3"/>
        <end position="197"/>
    </location>
</feature>
<gene>
    <name evidence="3" type="ORF">BXY53_0498</name>
</gene>
<name>A0A397Q3D3_9HYPH</name>
<proteinExistence type="predicted"/>
<dbReference type="AlphaFoldDB" id="A0A397Q3D3"/>
<dbReference type="InterPro" id="IPR029052">
    <property type="entry name" value="Metallo-depent_PP-like"/>
</dbReference>
<dbReference type="InterPro" id="IPR041796">
    <property type="entry name" value="Mre11_N"/>
</dbReference>
<dbReference type="OrthoDB" id="9773856at2"/>
<comment type="caution">
    <text evidence="3">The sequence shown here is derived from an EMBL/GenBank/DDBJ whole genome shotgun (WGS) entry which is preliminary data.</text>
</comment>
<dbReference type="CDD" id="cd00840">
    <property type="entry name" value="MPP_Mre11_N"/>
    <property type="match status" value="1"/>
</dbReference>
<sequence>MGFRFLHTADIHLDSPLKTLALRDAELGAHIRGATRRAFAGIVDICLEQQLDALVIAGDLYDRDIHDMSTALFFGRQMRRLAEAGIRVFIIRGNHDAESVLSRELSLPENVLVFGAEGGTERLQDAGVAIHGVSFASASVPENLLNRYPAPVPGLINIGLLHTSLTGAEGHDVYAPCTLADLRGHGFDYWALGHVHKRAVHAEAPWIVMPGIPQGRDIGEDGPKSATLVTVGDDGAISVEAVPTAVAQFEHVPADLSGAETMADAAGAMERALAEARKSLAAPCLIARLTLTGDTPLAARLRRDDDLTLNEARQAAESVGDTLIDRVKFAFGGARQAESGPLAELEALMTPDNLPPEVVDQTLAAVDTVRRALPAEARKSLPDDEDARRALADQLIAEGGSDVIARLHGAEET</sequence>